<dbReference type="PANTHER" id="PTHR20958:SF10">
    <property type="entry name" value="GH05617P-RELATED"/>
    <property type="match status" value="1"/>
</dbReference>
<sequence length="297" mass="34263">MKNLLKLSTKTIPTFLEIYKAASYPKHALTCSSLKNFAVQYERYPEFKANLELYTLTEDWQKDGLFLMKNGPTYYFDSLEPNPYDRARKMLLDIDYSKEVVFRAVRDQFKPMMNDVFWLKNLEITNQTGTTIYFLSKEFIKNIPEQPIPKGWYFRSLTLNDLDDVKKKVVREGGDHLNYIELSIKYKISLGLCDENGTLQSWIYGVDVGTHGTLGVADNHKQRGVASAMGIQIAKLIVAEFDMDVVWNTEHGNDVAHLLPKRYGASDLGTVTWMAVNKRVSEKMSQMGMYQIFYPKL</sequence>
<comment type="caution">
    <text evidence="1">The sequence shown here is derived from an EMBL/GenBank/DDBJ whole genome shotgun (WGS) entry which is preliminary data.</text>
</comment>
<evidence type="ECO:0000313" key="2">
    <source>
        <dbReference type="Proteomes" id="UP001151699"/>
    </source>
</evidence>
<dbReference type="SUPFAM" id="SSF55729">
    <property type="entry name" value="Acyl-CoA N-acyltransferases (Nat)"/>
    <property type="match status" value="1"/>
</dbReference>
<proteinExistence type="predicted"/>
<reference evidence="1" key="1">
    <citation type="submission" date="2022-07" db="EMBL/GenBank/DDBJ databases">
        <authorList>
            <person name="Trinca V."/>
            <person name="Uliana J.V.C."/>
            <person name="Torres T.T."/>
            <person name="Ward R.J."/>
            <person name="Monesi N."/>
        </authorList>
    </citation>
    <scope>NUCLEOTIDE SEQUENCE</scope>
    <source>
        <strain evidence="1">HSMRA1968</strain>
        <tissue evidence="1">Whole embryos</tissue>
    </source>
</reference>
<dbReference type="Proteomes" id="UP001151699">
    <property type="component" value="Chromosome X"/>
</dbReference>
<name>A0A9Q0MUR9_9DIPT</name>
<dbReference type="PANTHER" id="PTHR20958">
    <property type="entry name" value="GLYCINE N-ACYLTRANSFERASE-LIKE PROTEIN"/>
    <property type="match status" value="1"/>
</dbReference>
<evidence type="ECO:0000313" key="1">
    <source>
        <dbReference type="EMBL" id="KAJ6637505.1"/>
    </source>
</evidence>
<gene>
    <name evidence="1" type="ORF">Bhyg_10236</name>
</gene>
<dbReference type="InterPro" id="IPR053225">
    <property type="entry name" value="Acyl-CoA_N-acyltransferase"/>
</dbReference>
<dbReference type="InterPro" id="IPR016181">
    <property type="entry name" value="Acyl_CoA_acyltransferase"/>
</dbReference>
<dbReference type="EMBL" id="WJQU01000003">
    <property type="protein sequence ID" value="KAJ6637505.1"/>
    <property type="molecule type" value="Genomic_DNA"/>
</dbReference>
<keyword evidence="2" id="KW-1185">Reference proteome</keyword>
<dbReference type="Gene3D" id="3.40.630.30">
    <property type="match status" value="2"/>
</dbReference>
<organism evidence="1 2">
    <name type="scientific">Pseudolycoriella hygida</name>
    <dbReference type="NCBI Taxonomy" id="35572"/>
    <lineage>
        <taxon>Eukaryota</taxon>
        <taxon>Metazoa</taxon>
        <taxon>Ecdysozoa</taxon>
        <taxon>Arthropoda</taxon>
        <taxon>Hexapoda</taxon>
        <taxon>Insecta</taxon>
        <taxon>Pterygota</taxon>
        <taxon>Neoptera</taxon>
        <taxon>Endopterygota</taxon>
        <taxon>Diptera</taxon>
        <taxon>Nematocera</taxon>
        <taxon>Sciaroidea</taxon>
        <taxon>Sciaridae</taxon>
        <taxon>Pseudolycoriella</taxon>
    </lineage>
</organism>
<dbReference type="OrthoDB" id="61870at2759"/>
<dbReference type="AlphaFoldDB" id="A0A9Q0MUR9"/>
<accession>A0A9Q0MUR9</accession>
<protein>
    <submittedName>
        <fullName evidence="1">Uncharacterized protein</fullName>
    </submittedName>
</protein>